<evidence type="ECO:0000313" key="2">
    <source>
        <dbReference type="Proteomes" id="UP001169069"/>
    </source>
</evidence>
<protein>
    <submittedName>
        <fullName evidence="1">Uncharacterized protein</fullName>
    </submittedName>
</protein>
<dbReference type="RefSeq" id="WP_289412216.1">
    <property type="nucleotide sequence ID" value="NZ_JAQIBD010000001.1"/>
</dbReference>
<name>A0ABT7QVX9_9BACT</name>
<reference evidence="1" key="1">
    <citation type="submission" date="2023-01" db="EMBL/GenBank/DDBJ databases">
        <title>Sulfurovum sp. zt1-1 genome assembly.</title>
        <authorList>
            <person name="Wang J."/>
        </authorList>
    </citation>
    <scope>NUCLEOTIDE SEQUENCE</scope>
    <source>
        <strain evidence="1">Zt1-1</strain>
    </source>
</reference>
<evidence type="ECO:0000313" key="1">
    <source>
        <dbReference type="EMBL" id="MDM5270943.1"/>
    </source>
</evidence>
<sequence length="159" mass="18252">MVESGAKARRADLAFNETEIKLAVDMVDKLTTPMEVLYYLLEHRRLNSFVLILVSAENIDTHTILQNEKRDTDLLFCLGEEHGVHALLCQETKVDGGYMFAERIVKRLTLEKGTSIYCSVLEVRTTTYKIKDIIFRGLETYMKALHEEQIGEIIIKTIN</sequence>
<keyword evidence="2" id="KW-1185">Reference proteome</keyword>
<gene>
    <name evidence="1" type="ORF">PGH07_01980</name>
</gene>
<comment type="caution">
    <text evidence="1">The sequence shown here is derived from an EMBL/GenBank/DDBJ whole genome shotgun (WGS) entry which is preliminary data.</text>
</comment>
<accession>A0ABT7QVX9</accession>
<organism evidence="1 2">
    <name type="scientific">Sulfurovum zhangzhouensis</name>
    <dbReference type="NCBI Taxonomy" id="3019067"/>
    <lineage>
        <taxon>Bacteria</taxon>
        <taxon>Pseudomonadati</taxon>
        <taxon>Campylobacterota</taxon>
        <taxon>Epsilonproteobacteria</taxon>
        <taxon>Campylobacterales</taxon>
        <taxon>Sulfurovaceae</taxon>
        <taxon>Sulfurovum</taxon>
    </lineage>
</organism>
<dbReference type="EMBL" id="JAQIBD010000001">
    <property type="protein sequence ID" value="MDM5270943.1"/>
    <property type="molecule type" value="Genomic_DNA"/>
</dbReference>
<proteinExistence type="predicted"/>
<dbReference type="Proteomes" id="UP001169069">
    <property type="component" value="Unassembled WGS sequence"/>
</dbReference>